<keyword evidence="3" id="KW-1185">Reference proteome</keyword>
<evidence type="ECO:0000313" key="3">
    <source>
        <dbReference type="Proteomes" id="UP000818029"/>
    </source>
</evidence>
<dbReference type="RefSeq" id="XP_016675298.1">
    <property type="nucleotide sequence ID" value="XM_016819809.1"/>
</dbReference>
<protein>
    <recommendedName>
        <fullName evidence="5">Chromo domain-containing protein</fullName>
    </recommendedName>
</protein>
<dbReference type="KEGG" id="ghi:107894546"/>
<feature type="domain" description="Tf2-1-like SH3-like" evidence="2">
    <location>
        <begin position="2"/>
        <end position="29"/>
    </location>
</feature>
<evidence type="ECO:0000259" key="1">
    <source>
        <dbReference type="Pfam" id="PF00385"/>
    </source>
</evidence>
<proteinExistence type="predicted"/>
<dbReference type="GeneID" id="107894546"/>
<reference evidence="4" key="2">
    <citation type="submission" date="2025-08" db="UniProtKB">
        <authorList>
            <consortium name="RefSeq"/>
        </authorList>
    </citation>
    <scope>IDENTIFICATION</scope>
</reference>
<evidence type="ECO:0000259" key="2">
    <source>
        <dbReference type="Pfam" id="PF24626"/>
    </source>
</evidence>
<name>A0A1U8IG15_GOSHI</name>
<dbReference type="AlphaFoldDB" id="A0A1U8IG15"/>
<evidence type="ECO:0000313" key="4">
    <source>
        <dbReference type="RefSeq" id="XP_016675298.1"/>
    </source>
</evidence>
<dbReference type="InterPro" id="IPR016197">
    <property type="entry name" value="Chromo-like_dom_sf"/>
</dbReference>
<gene>
    <name evidence="4" type="primary">LOC107894546</name>
</gene>
<dbReference type="Proteomes" id="UP000818029">
    <property type="component" value="Chromosome A13"/>
</dbReference>
<dbReference type="SUPFAM" id="SSF54160">
    <property type="entry name" value="Chromo domain-like"/>
    <property type="match status" value="1"/>
</dbReference>
<sequence length="101" mass="11900">MGLVAYQLELPLGLNWIHDVFHVSMLRCYYSDPTHVISVEDVEVKLDLTFKEESIQILECNVKVLRKKSIPLVKVLWRNHSSEEDTWEPEEAMGQQYLHLF</sequence>
<dbReference type="PaxDb" id="3635-A0A1U8IG15"/>
<dbReference type="InterPro" id="IPR056924">
    <property type="entry name" value="SH3_Tf2-1"/>
</dbReference>
<feature type="domain" description="Chromo" evidence="1">
    <location>
        <begin position="65"/>
        <end position="94"/>
    </location>
</feature>
<reference evidence="3" key="1">
    <citation type="journal article" date="2020" name="Nat. Genet.">
        <title>Genomic diversifications of five Gossypium allopolyploid species and their impact on cotton improvement.</title>
        <authorList>
            <person name="Chen Z.J."/>
            <person name="Sreedasyam A."/>
            <person name="Ando A."/>
            <person name="Song Q."/>
            <person name="De Santiago L.M."/>
            <person name="Hulse-Kemp A.M."/>
            <person name="Ding M."/>
            <person name="Ye W."/>
            <person name="Kirkbride R.C."/>
            <person name="Jenkins J."/>
            <person name="Plott C."/>
            <person name="Lovell J."/>
            <person name="Lin Y.M."/>
            <person name="Vaughn R."/>
            <person name="Liu B."/>
            <person name="Simpson S."/>
            <person name="Scheffler B.E."/>
            <person name="Wen L."/>
            <person name="Saski C.A."/>
            <person name="Grover C.E."/>
            <person name="Hu G."/>
            <person name="Conover J.L."/>
            <person name="Carlson J.W."/>
            <person name="Shu S."/>
            <person name="Boston L.B."/>
            <person name="Williams M."/>
            <person name="Peterson D.G."/>
            <person name="McGee K."/>
            <person name="Jones D.C."/>
            <person name="Wendel J.F."/>
            <person name="Stelly D.M."/>
            <person name="Grimwood J."/>
            <person name="Schmutz J."/>
        </authorList>
    </citation>
    <scope>NUCLEOTIDE SEQUENCE [LARGE SCALE GENOMIC DNA]</scope>
    <source>
        <strain evidence="3">cv. TM-1</strain>
    </source>
</reference>
<organism evidence="3 4">
    <name type="scientific">Gossypium hirsutum</name>
    <name type="common">Upland cotton</name>
    <name type="synonym">Gossypium mexicanum</name>
    <dbReference type="NCBI Taxonomy" id="3635"/>
    <lineage>
        <taxon>Eukaryota</taxon>
        <taxon>Viridiplantae</taxon>
        <taxon>Streptophyta</taxon>
        <taxon>Embryophyta</taxon>
        <taxon>Tracheophyta</taxon>
        <taxon>Spermatophyta</taxon>
        <taxon>Magnoliopsida</taxon>
        <taxon>eudicotyledons</taxon>
        <taxon>Gunneridae</taxon>
        <taxon>Pentapetalae</taxon>
        <taxon>rosids</taxon>
        <taxon>malvids</taxon>
        <taxon>Malvales</taxon>
        <taxon>Malvaceae</taxon>
        <taxon>Malvoideae</taxon>
        <taxon>Gossypium</taxon>
    </lineage>
</organism>
<dbReference type="Pfam" id="PF24626">
    <property type="entry name" value="SH3_Tf2-1"/>
    <property type="match status" value="1"/>
</dbReference>
<dbReference type="PANTHER" id="PTHR46148:SF44">
    <property type="entry name" value="GAG-POL POLYPROTEIN"/>
    <property type="match status" value="1"/>
</dbReference>
<dbReference type="Pfam" id="PF00385">
    <property type="entry name" value="Chromo"/>
    <property type="match status" value="1"/>
</dbReference>
<accession>A0A1U8IG15</accession>
<evidence type="ECO:0008006" key="5">
    <source>
        <dbReference type="Google" id="ProtNLM"/>
    </source>
</evidence>
<dbReference type="PANTHER" id="PTHR46148">
    <property type="entry name" value="CHROMO DOMAIN-CONTAINING PROTEIN"/>
    <property type="match status" value="1"/>
</dbReference>
<dbReference type="InterPro" id="IPR023780">
    <property type="entry name" value="Chromo_domain"/>
</dbReference>